<evidence type="ECO:0000259" key="2">
    <source>
        <dbReference type="Pfam" id="PF20434"/>
    </source>
</evidence>
<dbReference type="KEGG" id="caer:CSV91_08220"/>
<dbReference type="InterPro" id="IPR049492">
    <property type="entry name" value="BD-FAE-like_dom"/>
</dbReference>
<dbReference type="GO" id="GO:0016787">
    <property type="term" value="F:hydrolase activity"/>
    <property type="evidence" value="ECO:0007669"/>
    <property type="project" value="UniProtKB-KW"/>
</dbReference>
<evidence type="ECO:0000313" key="3">
    <source>
        <dbReference type="EMBL" id="ATP54512.1"/>
    </source>
</evidence>
<dbReference type="InterPro" id="IPR029058">
    <property type="entry name" value="AB_hydrolase_fold"/>
</dbReference>
<dbReference type="AlphaFoldDB" id="A0A2D1TYS0"/>
<evidence type="ECO:0000313" key="4">
    <source>
        <dbReference type="Proteomes" id="UP000225608"/>
    </source>
</evidence>
<keyword evidence="1" id="KW-0378">Hydrolase</keyword>
<dbReference type="Proteomes" id="UP000225608">
    <property type="component" value="Chromosome"/>
</dbReference>
<dbReference type="RefSeq" id="WP_099432488.1">
    <property type="nucleotide sequence ID" value="NZ_CP024160.1"/>
</dbReference>
<accession>A0A2D1TYS0</accession>
<sequence>MTITADMTFGEIALLPEFAGFGEHLMLCRPLTWERMWNKPIVSHMNSDANPYETARVLRGLNRIVELVDDGRQVAYDIWDEADCIRDPTRRNTKLFFFPGRPRAPFIIAVSGGGYQSVCHQVEGFPVAPELNDAGYNVFVLSYRVRVEPLMPRPIDDLNRAVRFVLENSAKFNVAKSYAVIGFSAGAHLTAEWGTDNKGFASYGCEAPKALALCYAPIDLHGFENASDNRFLDSVCGGAGRDSLDDFCINQHVWEQYPPTYLWQCADDDIVSPDNYEKMVDALDAAGVHHEGVMYSEGGHALMKPHAPETDYWCMSVIEFLKDYLD</sequence>
<organism evidence="3 4">
    <name type="scientific">Collinsella aerofaciens</name>
    <dbReference type="NCBI Taxonomy" id="74426"/>
    <lineage>
        <taxon>Bacteria</taxon>
        <taxon>Bacillati</taxon>
        <taxon>Actinomycetota</taxon>
        <taxon>Coriobacteriia</taxon>
        <taxon>Coriobacteriales</taxon>
        <taxon>Coriobacteriaceae</taxon>
        <taxon>Collinsella</taxon>
    </lineage>
</organism>
<evidence type="ECO:0000256" key="1">
    <source>
        <dbReference type="ARBA" id="ARBA00022801"/>
    </source>
</evidence>
<proteinExistence type="predicted"/>
<dbReference type="EMBL" id="CP024160">
    <property type="protein sequence ID" value="ATP54512.1"/>
    <property type="molecule type" value="Genomic_DNA"/>
</dbReference>
<reference evidence="3 4" key="1">
    <citation type="submission" date="2017-10" db="EMBL/GenBank/DDBJ databases">
        <title>Complete genome sequence of Collinsella aerofaciens isolated from the gut of a healthy adult Indian.</title>
        <authorList>
            <person name="Bag S."/>
            <person name="Ghosh T.S."/>
            <person name="Das B."/>
        </authorList>
    </citation>
    <scope>NUCLEOTIDE SEQUENCE [LARGE SCALE GENOMIC DNA]</scope>
    <source>
        <strain evidence="4">indica</strain>
    </source>
</reference>
<dbReference type="InterPro" id="IPR050300">
    <property type="entry name" value="GDXG_lipolytic_enzyme"/>
</dbReference>
<dbReference type="PANTHER" id="PTHR48081:SF6">
    <property type="entry name" value="PEPTIDASE S9 PROLYL OLIGOPEPTIDASE CATALYTIC DOMAIN-CONTAINING PROTEIN"/>
    <property type="match status" value="1"/>
</dbReference>
<protein>
    <recommendedName>
        <fullName evidence="2">BD-FAE-like domain-containing protein</fullName>
    </recommendedName>
</protein>
<dbReference type="SUPFAM" id="SSF53474">
    <property type="entry name" value="alpha/beta-Hydrolases"/>
    <property type="match status" value="1"/>
</dbReference>
<feature type="domain" description="BD-FAE-like" evidence="2">
    <location>
        <begin position="103"/>
        <end position="281"/>
    </location>
</feature>
<dbReference type="Gene3D" id="3.40.50.1820">
    <property type="entry name" value="alpha/beta hydrolase"/>
    <property type="match status" value="1"/>
</dbReference>
<gene>
    <name evidence="3" type="ORF">CSV91_08220</name>
</gene>
<name>A0A2D1TYS0_9ACTN</name>
<dbReference type="PANTHER" id="PTHR48081">
    <property type="entry name" value="AB HYDROLASE SUPERFAMILY PROTEIN C4A8.06C"/>
    <property type="match status" value="1"/>
</dbReference>
<dbReference type="Pfam" id="PF20434">
    <property type="entry name" value="BD-FAE"/>
    <property type="match status" value="1"/>
</dbReference>